<dbReference type="PRINTS" id="PR00368">
    <property type="entry name" value="FADPNR"/>
</dbReference>
<dbReference type="PANTHER" id="PTHR43557">
    <property type="entry name" value="APOPTOSIS-INDUCING FACTOR 1"/>
    <property type="match status" value="1"/>
</dbReference>
<feature type="domain" description="FAD/NAD(P)-binding" evidence="5">
    <location>
        <begin position="6"/>
        <end position="302"/>
    </location>
</feature>
<keyword evidence="3" id="KW-0274">FAD</keyword>
<evidence type="ECO:0000256" key="1">
    <source>
        <dbReference type="ARBA" id="ARBA00001974"/>
    </source>
</evidence>
<dbReference type="Pfam" id="PF07992">
    <property type="entry name" value="Pyr_redox_2"/>
    <property type="match status" value="1"/>
</dbReference>
<evidence type="ECO:0000256" key="2">
    <source>
        <dbReference type="ARBA" id="ARBA00022630"/>
    </source>
</evidence>
<feature type="domain" description="Reductase C-terminal" evidence="6">
    <location>
        <begin position="323"/>
        <end position="399"/>
    </location>
</feature>
<dbReference type="SUPFAM" id="SSF55424">
    <property type="entry name" value="FAD/NAD-linked reductases, dimerisation (C-terminal) domain"/>
    <property type="match status" value="1"/>
</dbReference>
<reference evidence="7 8" key="1">
    <citation type="submission" date="2019-07" db="EMBL/GenBank/DDBJ databases">
        <title>New species of Amycolatopsis and Streptomyces.</title>
        <authorList>
            <person name="Duangmal K."/>
            <person name="Teo W.F.A."/>
            <person name="Lipun K."/>
        </authorList>
    </citation>
    <scope>NUCLEOTIDE SEQUENCE [LARGE SCALE GENOMIC DNA]</scope>
    <source>
        <strain evidence="7 8">JCM 30562</strain>
    </source>
</reference>
<dbReference type="Gene3D" id="3.50.50.60">
    <property type="entry name" value="FAD/NAD(P)-binding domain"/>
    <property type="match status" value="2"/>
</dbReference>
<dbReference type="PANTHER" id="PTHR43557:SF2">
    <property type="entry name" value="RIESKE DOMAIN-CONTAINING PROTEIN-RELATED"/>
    <property type="match status" value="1"/>
</dbReference>
<dbReference type="Pfam" id="PF14759">
    <property type="entry name" value="Reductase_C"/>
    <property type="match status" value="1"/>
</dbReference>
<dbReference type="InterPro" id="IPR023753">
    <property type="entry name" value="FAD/NAD-binding_dom"/>
</dbReference>
<keyword evidence="2" id="KW-0285">Flavoprotein</keyword>
<dbReference type="Gene3D" id="3.30.390.30">
    <property type="match status" value="1"/>
</dbReference>
<protein>
    <submittedName>
        <fullName evidence="7">NAD(P)/FAD-dependent oxidoreductase</fullName>
    </submittedName>
</protein>
<dbReference type="GO" id="GO:0016651">
    <property type="term" value="F:oxidoreductase activity, acting on NAD(P)H"/>
    <property type="evidence" value="ECO:0007669"/>
    <property type="project" value="TreeGrafter"/>
</dbReference>
<keyword evidence="8" id="KW-1185">Reference proteome</keyword>
<dbReference type="Proteomes" id="UP000318578">
    <property type="component" value="Unassembled WGS sequence"/>
</dbReference>
<organism evidence="7 8">
    <name type="scientific">Amycolatopsis acidiphila</name>
    <dbReference type="NCBI Taxonomy" id="715473"/>
    <lineage>
        <taxon>Bacteria</taxon>
        <taxon>Bacillati</taxon>
        <taxon>Actinomycetota</taxon>
        <taxon>Actinomycetes</taxon>
        <taxon>Pseudonocardiales</taxon>
        <taxon>Pseudonocardiaceae</taxon>
        <taxon>Amycolatopsis</taxon>
    </lineage>
</organism>
<dbReference type="InterPro" id="IPR016156">
    <property type="entry name" value="FAD/NAD-linked_Rdtase_dimer_sf"/>
</dbReference>
<evidence type="ECO:0000256" key="3">
    <source>
        <dbReference type="ARBA" id="ARBA00022827"/>
    </source>
</evidence>
<evidence type="ECO:0000259" key="6">
    <source>
        <dbReference type="Pfam" id="PF14759"/>
    </source>
</evidence>
<dbReference type="InterPro" id="IPR050446">
    <property type="entry name" value="FAD-oxidoreductase/Apoptosis"/>
</dbReference>
<dbReference type="PRINTS" id="PR00411">
    <property type="entry name" value="PNDRDTASEI"/>
</dbReference>
<dbReference type="AlphaFoldDB" id="A0A558AFH8"/>
<evidence type="ECO:0000256" key="4">
    <source>
        <dbReference type="ARBA" id="ARBA00023002"/>
    </source>
</evidence>
<dbReference type="InterPro" id="IPR036188">
    <property type="entry name" value="FAD/NAD-bd_sf"/>
</dbReference>
<evidence type="ECO:0000313" key="8">
    <source>
        <dbReference type="Proteomes" id="UP000318578"/>
    </source>
</evidence>
<keyword evidence="4" id="KW-0560">Oxidoreductase</keyword>
<dbReference type="GO" id="GO:0005737">
    <property type="term" value="C:cytoplasm"/>
    <property type="evidence" value="ECO:0007669"/>
    <property type="project" value="TreeGrafter"/>
</dbReference>
<dbReference type="RefSeq" id="WP_144637564.1">
    <property type="nucleotide sequence ID" value="NZ_BNAX01000001.1"/>
</dbReference>
<evidence type="ECO:0000259" key="5">
    <source>
        <dbReference type="Pfam" id="PF07992"/>
    </source>
</evidence>
<dbReference type="SUPFAM" id="SSF51905">
    <property type="entry name" value="FAD/NAD(P)-binding domain"/>
    <property type="match status" value="1"/>
</dbReference>
<comment type="cofactor">
    <cofactor evidence="1">
        <name>FAD</name>
        <dbReference type="ChEBI" id="CHEBI:57692"/>
    </cofactor>
</comment>
<proteinExistence type="predicted"/>
<dbReference type="InterPro" id="IPR028202">
    <property type="entry name" value="Reductase_C"/>
</dbReference>
<name>A0A558AFH8_9PSEU</name>
<sequence length="404" mass="42054">MSVPASVVIAGASAAGLSTAETLRRQGFDGRITLIGEEVHPPYDRPPLSKQILSGTWPDERVWLRDEAALAGLALDLRLGARAEALDTGAKVVRLSDGSLVSYDELVIATGVRPRRLPGTADVAGVHVLRTLTDATTLRAALAGSPRLVIVGAGFLGAEVASVARQAGAQVTLVSDIEAPLSDVLGPQLGELLVGVHRDHGVEVVTGARVEEVLVSGGRAHGVRLAGGHTIEADAVLVSIGSVPNVEWLAGSGVEVGNGVLCDQYSQAGPGVWAAGDVASWHHPGLGERIRIEHRTNAAEQGMAVARNILAGEDRSPFAPVPYIWSDQYDLRIQIHGLPRGADAFAVTEGSLADRKLVALYGKDAQVRAAVGINMVRPARAARALVATPTAWETATAVQEGVTP</sequence>
<accession>A0A558AFH8</accession>
<dbReference type="OrthoDB" id="4475657at2"/>
<comment type="caution">
    <text evidence="7">The sequence shown here is derived from an EMBL/GenBank/DDBJ whole genome shotgun (WGS) entry which is preliminary data.</text>
</comment>
<evidence type="ECO:0000313" key="7">
    <source>
        <dbReference type="EMBL" id="TVT23011.1"/>
    </source>
</evidence>
<dbReference type="EMBL" id="VJZA01000014">
    <property type="protein sequence ID" value="TVT23011.1"/>
    <property type="molecule type" value="Genomic_DNA"/>
</dbReference>
<gene>
    <name evidence="7" type="ORF">FNH06_11815</name>
</gene>